<organism evidence="1 2">
    <name type="scientific">Nitrosopumilus zosterae</name>
    <dbReference type="NCBI Taxonomy" id="718286"/>
    <lineage>
        <taxon>Archaea</taxon>
        <taxon>Nitrososphaerota</taxon>
        <taxon>Nitrososphaeria</taxon>
        <taxon>Nitrosopumilales</taxon>
        <taxon>Nitrosopumilaceae</taxon>
        <taxon>Nitrosopumilus</taxon>
    </lineage>
</organism>
<dbReference type="GO" id="GO:0002937">
    <property type="term" value="P:tRNA 4-thiouridine biosynthesis"/>
    <property type="evidence" value="ECO:0007669"/>
    <property type="project" value="TreeGrafter"/>
</dbReference>
<dbReference type="InterPro" id="IPR050102">
    <property type="entry name" value="tRNA_sulfurtransferase_ThiI"/>
</dbReference>
<dbReference type="GO" id="GO:0052837">
    <property type="term" value="P:thiazole biosynthetic process"/>
    <property type="evidence" value="ECO:0007669"/>
    <property type="project" value="TreeGrafter"/>
</dbReference>
<accession>A0A2S2KTQ5</accession>
<dbReference type="Proteomes" id="UP000245829">
    <property type="component" value="Unassembled WGS sequence"/>
</dbReference>
<dbReference type="PANTHER" id="PTHR43209:SF1">
    <property type="entry name" value="TRNA SULFURTRANSFERASE"/>
    <property type="match status" value="1"/>
</dbReference>
<evidence type="ECO:0000313" key="2">
    <source>
        <dbReference type="Proteomes" id="UP000245829"/>
    </source>
</evidence>
<reference evidence="1 2" key="1">
    <citation type="submission" date="2018-05" db="EMBL/GenBank/DDBJ databases">
        <title>genome sequencing of Nitrosopumilus sp. NM25.</title>
        <authorList>
            <person name="Mori K."/>
            <person name="Nakagawa T."/>
        </authorList>
    </citation>
    <scope>NUCLEOTIDE SEQUENCE [LARGE SCALE GENOMIC DNA]</scope>
    <source>
        <strain evidence="1 2">NM25</strain>
    </source>
</reference>
<evidence type="ECO:0000313" key="1">
    <source>
        <dbReference type="EMBL" id="GBH35034.1"/>
    </source>
</evidence>
<sequence>MITRNFILNYKQVYFNLKNMAEISYVVVFPTIFSKNKIPQLITNIKKILKIKNQQFKSVKRDDNIILVDANDPVFASSAINLLFGIEKIAIARQIKNDFQGIVSEITDVGGNLLLKGEKFLVKVEGTSKGFLTKDVEIAATSNIIERKQNLGAHPGTDENHDKILYSYLTKNNAYICIFSDKGNNGIPYDVESQKTICAIYDELSAVSCFETIKQGNDVRIIICYRQKSELQNLAKIINQILPRLAQDNVELEFFELKIKPTGIKNYLIYVNSILEIMLQYSYNRISLALSPLVFSSDFIDNSLKSVFEKKKIPIIPLSGVDVNLFDDAKEIGLERNLKKLENIVTITSNEVPDFAKKEMEFAIRTKKKISVKVGPNNVHDILDSFEENH</sequence>
<dbReference type="Gene3D" id="3.30.2130.30">
    <property type="match status" value="1"/>
</dbReference>
<dbReference type="EMBL" id="BGKI01000010">
    <property type="protein sequence ID" value="GBH35034.1"/>
    <property type="molecule type" value="Genomic_DNA"/>
</dbReference>
<name>A0A2S2KTQ5_9ARCH</name>
<evidence type="ECO:0008006" key="3">
    <source>
        <dbReference type="Google" id="ProtNLM"/>
    </source>
</evidence>
<dbReference type="GO" id="GO:0005829">
    <property type="term" value="C:cytosol"/>
    <property type="evidence" value="ECO:0007669"/>
    <property type="project" value="TreeGrafter"/>
</dbReference>
<keyword evidence="2" id="KW-1185">Reference proteome</keyword>
<gene>
    <name evidence="1" type="ORF">NZNM25_18250</name>
</gene>
<dbReference type="SUPFAM" id="SSF143437">
    <property type="entry name" value="THUMP domain-like"/>
    <property type="match status" value="1"/>
</dbReference>
<proteinExistence type="predicted"/>
<dbReference type="AlphaFoldDB" id="A0A2S2KTQ5"/>
<protein>
    <recommendedName>
        <fullName evidence="3">Thiamine biosynthesis protein</fullName>
    </recommendedName>
</protein>
<comment type="caution">
    <text evidence="1">The sequence shown here is derived from an EMBL/GenBank/DDBJ whole genome shotgun (WGS) entry which is preliminary data.</text>
</comment>
<dbReference type="PANTHER" id="PTHR43209">
    <property type="entry name" value="TRNA SULFURTRANSFERASE"/>
    <property type="match status" value="1"/>
</dbReference>